<organism evidence="1 2">
    <name type="scientific">Mucilaginibacter angelicae</name>
    <dbReference type="NCBI Taxonomy" id="869718"/>
    <lineage>
        <taxon>Bacteria</taxon>
        <taxon>Pseudomonadati</taxon>
        <taxon>Bacteroidota</taxon>
        <taxon>Sphingobacteriia</taxon>
        <taxon>Sphingobacteriales</taxon>
        <taxon>Sphingobacteriaceae</taxon>
        <taxon>Mucilaginibacter</taxon>
    </lineage>
</organism>
<gene>
    <name evidence="1" type="ORF">ACFFGT_09835</name>
</gene>
<reference evidence="1 2" key="1">
    <citation type="submission" date="2024-09" db="EMBL/GenBank/DDBJ databases">
        <authorList>
            <person name="Sun Q."/>
            <person name="Mori K."/>
        </authorList>
    </citation>
    <scope>NUCLEOTIDE SEQUENCE [LARGE SCALE GENOMIC DNA]</scope>
    <source>
        <strain evidence="1 2">NCAIM B.02415</strain>
    </source>
</reference>
<proteinExistence type="predicted"/>
<dbReference type="Proteomes" id="UP001589828">
    <property type="component" value="Unassembled WGS sequence"/>
</dbReference>
<dbReference type="RefSeq" id="WP_377022351.1">
    <property type="nucleotide sequence ID" value="NZ_JBHLTS010000021.1"/>
</dbReference>
<protein>
    <submittedName>
        <fullName evidence="1">Uncharacterized protein</fullName>
    </submittedName>
</protein>
<dbReference type="EMBL" id="JBHLTS010000021">
    <property type="protein sequence ID" value="MFC0514503.1"/>
    <property type="molecule type" value="Genomic_DNA"/>
</dbReference>
<name>A0ABV6L4V5_9SPHI</name>
<sequence>MNDLRDNYQPGRITVEFIDEFGFILHLTEIRVSDLTAVVGDDGKPAEFVYNGETEMSTEINTAIKSYDVTADIKCKSFYGY</sequence>
<evidence type="ECO:0000313" key="2">
    <source>
        <dbReference type="Proteomes" id="UP001589828"/>
    </source>
</evidence>
<comment type="caution">
    <text evidence="1">The sequence shown here is derived from an EMBL/GenBank/DDBJ whole genome shotgun (WGS) entry which is preliminary data.</text>
</comment>
<accession>A0ABV6L4V5</accession>
<evidence type="ECO:0000313" key="1">
    <source>
        <dbReference type="EMBL" id="MFC0514503.1"/>
    </source>
</evidence>
<keyword evidence="2" id="KW-1185">Reference proteome</keyword>